<organism evidence="2">
    <name type="scientific">Anguilla anguilla</name>
    <name type="common">European freshwater eel</name>
    <name type="synonym">Muraena anguilla</name>
    <dbReference type="NCBI Taxonomy" id="7936"/>
    <lineage>
        <taxon>Eukaryota</taxon>
        <taxon>Metazoa</taxon>
        <taxon>Chordata</taxon>
        <taxon>Craniata</taxon>
        <taxon>Vertebrata</taxon>
        <taxon>Euteleostomi</taxon>
        <taxon>Actinopterygii</taxon>
        <taxon>Neopterygii</taxon>
        <taxon>Teleostei</taxon>
        <taxon>Anguilliformes</taxon>
        <taxon>Anguillidae</taxon>
        <taxon>Anguilla</taxon>
    </lineage>
</organism>
<reference evidence="2" key="1">
    <citation type="submission" date="2014-11" db="EMBL/GenBank/DDBJ databases">
        <authorList>
            <person name="Amaro Gonzalez C."/>
        </authorList>
    </citation>
    <scope>NUCLEOTIDE SEQUENCE</scope>
</reference>
<name>A0A0E9VJA8_ANGAN</name>
<dbReference type="AlphaFoldDB" id="A0A0E9VJA8"/>
<dbReference type="EMBL" id="GBXM01031289">
    <property type="protein sequence ID" value="JAH77288.1"/>
    <property type="molecule type" value="Transcribed_RNA"/>
</dbReference>
<proteinExistence type="predicted"/>
<sequence>MCDKNLHTRHEITFRDLDLGGRGRGREKGREERKAKERN</sequence>
<feature type="region of interest" description="Disordered" evidence="1">
    <location>
        <begin position="16"/>
        <end position="39"/>
    </location>
</feature>
<accession>A0A0E9VJA8</accession>
<evidence type="ECO:0000313" key="2">
    <source>
        <dbReference type="EMBL" id="JAH77288.1"/>
    </source>
</evidence>
<reference evidence="2" key="2">
    <citation type="journal article" date="2015" name="Fish Shellfish Immunol.">
        <title>Early steps in the European eel (Anguilla anguilla)-Vibrio vulnificus interaction in the gills: Role of the RtxA13 toxin.</title>
        <authorList>
            <person name="Callol A."/>
            <person name="Pajuelo D."/>
            <person name="Ebbesson L."/>
            <person name="Teles M."/>
            <person name="MacKenzie S."/>
            <person name="Amaro C."/>
        </authorList>
    </citation>
    <scope>NUCLEOTIDE SEQUENCE</scope>
</reference>
<evidence type="ECO:0000256" key="1">
    <source>
        <dbReference type="SAM" id="MobiDB-lite"/>
    </source>
</evidence>
<protein>
    <submittedName>
        <fullName evidence="2">Uncharacterized protein</fullName>
    </submittedName>
</protein>